<protein>
    <submittedName>
        <fullName evidence="2">Uncharacterized protein</fullName>
    </submittedName>
</protein>
<organism evidence="2 3">
    <name type="scientific">Heyndrickxia vini</name>
    <dbReference type="NCBI Taxonomy" id="1476025"/>
    <lineage>
        <taxon>Bacteria</taxon>
        <taxon>Bacillati</taxon>
        <taxon>Bacillota</taxon>
        <taxon>Bacilli</taxon>
        <taxon>Bacillales</taxon>
        <taxon>Bacillaceae</taxon>
        <taxon>Heyndrickxia</taxon>
    </lineage>
</organism>
<name>A0ABX7E6X8_9BACI</name>
<dbReference type="RefSeq" id="WP_202780597.1">
    <property type="nucleotide sequence ID" value="NZ_CP065425.1"/>
</dbReference>
<evidence type="ECO:0000313" key="3">
    <source>
        <dbReference type="Proteomes" id="UP000595691"/>
    </source>
</evidence>
<dbReference type="EMBL" id="CP065425">
    <property type="protein sequence ID" value="QQZ11331.1"/>
    <property type="molecule type" value="Genomic_DNA"/>
</dbReference>
<reference evidence="2 3" key="1">
    <citation type="submission" date="2020-11" db="EMBL/GenBank/DDBJ databases">
        <title>Taxonomic evaluation of the Bacillus sporothermodurans group of bacteria based on whole genome sequences.</title>
        <authorList>
            <person name="Fiedler G."/>
            <person name="Herbstmann A.-D."/>
            <person name="Doll E."/>
            <person name="Wenning M."/>
            <person name="Brinks E."/>
            <person name="Kabisch J."/>
            <person name="Breitenwieser F."/>
            <person name="Lappann M."/>
            <person name="Boehnlein C."/>
            <person name="Franz C."/>
        </authorList>
    </citation>
    <scope>NUCLEOTIDE SEQUENCE [LARGE SCALE GENOMIC DNA]</scope>
    <source>
        <strain evidence="2 3">JCM 19841</strain>
    </source>
</reference>
<evidence type="ECO:0000313" key="2">
    <source>
        <dbReference type="EMBL" id="QQZ11331.1"/>
    </source>
</evidence>
<evidence type="ECO:0000256" key="1">
    <source>
        <dbReference type="SAM" id="MobiDB-lite"/>
    </source>
</evidence>
<accession>A0ABX7E6X8</accession>
<gene>
    <name evidence="2" type="ORF">I5776_10785</name>
</gene>
<feature type="compositionally biased region" description="Polar residues" evidence="1">
    <location>
        <begin position="31"/>
        <end position="44"/>
    </location>
</feature>
<feature type="compositionally biased region" description="Polar residues" evidence="1">
    <location>
        <begin position="10"/>
        <end position="19"/>
    </location>
</feature>
<feature type="region of interest" description="Disordered" evidence="1">
    <location>
        <begin position="1"/>
        <end position="44"/>
    </location>
</feature>
<proteinExistence type="predicted"/>
<sequence length="54" mass="6263">MKIAHHRQQFNRQNTQNIGPNMAGAGDSLHHNQPNKKNQIDTYLQDTPQIMFSF</sequence>
<dbReference type="Proteomes" id="UP000595691">
    <property type="component" value="Chromosome"/>
</dbReference>
<keyword evidence="3" id="KW-1185">Reference proteome</keyword>